<dbReference type="OrthoDB" id="9765926at2"/>
<dbReference type="SUPFAM" id="SSF141072">
    <property type="entry name" value="CalX-like"/>
    <property type="match status" value="1"/>
</dbReference>
<reference evidence="2 3" key="1">
    <citation type="submission" date="2017-11" db="EMBL/GenBank/DDBJ databases">
        <title>Genomic Encyclopedia of Archaeal and Bacterial Type Strains, Phase II (KMG-II): From Individual Species to Whole Genera.</title>
        <authorList>
            <person name="Goeker M."/>
        </authorList>
    </citation>
    <scope>NUCLEOTIDE SEQUENCE [LARGE SCALE GENOMIC DNA]</scope>
    <source>
        <strain evidence="2 3">DSM 28175</strain>
    </source>
</reference>
<evidence type="ECO:0000256" key="1">
    <source>
        <dbReference type="SAM" id="SignalP"/>
    </source>
</evidence>
<dbReference type="InterPro" id="IPR038081">
    <property type="entry name" value="CalX-like_sf"/>
</dbReference>
<gene>
    <name evidence="2" type="ORF">CLV57_0504</name>
</gene>
<protein>
    <submittedName>
        <fullName evidence="2">Gliding motility-associated-like protein</fullName>
    </submittedName>
</protein>
<dbReference type="Proteomes" id="UP000242687">
    <property type="component" value="Unassembled WGS sequence"/>
</dbReference>
<proteinExistence type="predicted"/>
<accession>A0A2H9VRT3</accession>
<dbReference type="RefSeq" id="WP_100339778.1">
    <property type="nucleotide sequence ID" value="NZ_PGFJ01000001.1"/>
</dbReference>
<dbReference type="EMBL" id="PGFJ01000001">
    <property type="protein sequence ID" value="PJJ83521.1"/>
    <property type="molecule type" value="Genomic_DNA"/>
</dbReference>
<dbReference type="InterPro" id="IPR026341">
    <property type="entry name" value="T9SS_type_B"/>
</dbReference>
<feature type="signal peptide" evidence="1">
    <location>
        <begin position="1"/>
        <end position="20"/>
    </location>
</feature>
<dbReference type="Gene3D" id="2.60.40.2030">
    <property type="match status" value="1"/>
</dbReference>
<sequence>MKFICFLFLLLSSFFFEALAQNSYIQSTLLGYSQGSRCQLYLDDAGNAYAIINSRDDINFHGKVFPRHGAADYSVIGKFDSSGRLLWSRTISNNTNPAKFPTDIIYHLTVDADENIYISGAGGDITLDDGKVLAGGTFLIKFNGKGQTLWGLISENTQNTTTTIGGPVALAKDGVYWSSIFYSRLELQGRVLNTNNPNGGTPNAFVAKVNSAGQVTSIYHDQSVGSIPQLMVSAENGNASVIISRGGMPKYRVILDENCHQVSDSPFITYGDFPMPLRKHNGGYEMFTHLFDRNANGWYDIGFYDIKFDSNLKITDSVKFLPDKINNRTVYDAISDNGDGFYFNSPKVPFSQEFDWIFMSKDFNQTILKPEAGNFSSTDPFTRSFTKMYADTLNMLMRHLDYYTTEFVFNQQSYKTQSNLDMSYFWTKYVYQDPDSCKKVQVKLVQNGKEGLQHVKIKFLLPGGCPASEDIGIQLTLKDPQTNDGDIVLPPNVIIKKGYTETLLTIPVLNDNYIESLEEFTLNLTLNPTAAGYLIPASTVFKIEDDDNTPANKVFAVTYTPEITEGGSIGKINVSLPENVWLKQELRFSFVKEATAHGAAVNDYKPFEIIIPPNTNKVAIDVKAIADNLIEGDEYILGRIVENGSVFGPFTSTDNLVKIKIIDVDNTEANRVIEIVTLSDKVLENSKTDVFFKLKAPYRLQDPINFSVNPTTWFPFLQQTDVQVRIDSLGANKHVTITYLDDHVIRTDKQLALSFSGASSYPGTFKFQNSSGIITDKLELTAVDNDIAQAKLLLQPVALEIKEGNTANVTIKLPDDYVMETNTLINYEWRGLEITEDKRLGATTNTITLPAMKNSLQTPVKILDDNIINQYNTRQIAYSARNNEFGDLLFTTSDIVDVNIADDEIGMITVPNAFTPNGDGINDTWEIKGLINGANVNISIWNRSGALIHQQTQYSPWNGTYNGSLAQPGVYYYSITLKGKTIAAGSLAIVR</sequence>
<keyword evidence="1" id="KW-0732">Signal</keyword>
<evidence type="ECO:0000313" key="3">
    <source>
        <dbReference type="Proteomes" id="UP000242687"/>
    </source>
</evidence>
<dbReference type="AlphaFoldDB" id="A0A2H9VRT3"/>
<comment type="caution">
    <text evidence="2">The sequence shown here is derived from an EMBL/GenBank/DDBJ whole genome shotgun (WGS) entry which is preliminary data.</text>
</comment>
<organism evidence="2 3">
    <name type="scientific">Mucilaginibacter auburnensis</name>
    <dbReference type="NCBI Taxonomy" id="1457233"/>
    <lineage>
        <taxon>Bacteria</taxon>
        <taxon>Pseudomonadati</taxon>
        <taxon>Bacteroidota</taxon>
        <taxon>Sphingobacteriia</taxon>
        <taxon>Sphingobacteriales</taxon>
        <taxon>Sphingobacteriaceae</taxon>
        <taxon>Mucilaginibacter</taxon>
    </lineage>
</organism>
<dbReference type="Pfam" id="PF13585">
    <property type="entry name" value="CHU_C"/>
    <property type="match status" value="1"/>
</dbReference>
<evidence type="ECO:0000313" key="2">
    <source>
        <dbReference type="EMBL" id="PJJ83521.1"/>
    </source>
</evidence>
<name>A0A2H9VRT3_9SPHI</name>
<keyword evidence="3" id="KW-1185">Reference proteome</keyword>
<feature type="chain" id="PRO_5014188786" evidence="1">
    <location>
        <begin position="21"/>
        <end position="991"/>
    </location>
</feature>
<dbReference type="NCBIfam" id="TIGR04131">
    <property type="entry name" value="Bac_Flav_CTERM"/>
    <property type="match status" value="1"/>
</dbReference>